<feature type="compositionally biased region" description="Basic and acidic residues" evidence="1">
    <location>
        <begin position="123"/>
        <end position="135"/>
    </location>
</feature>
<sequence>MARLTDTERDLIQAARQRGPHPLLQSPPLHELTAAQLRRYAEAERARYLAPILAGAANRIIDAVRRKRVERETRRALMELSDRVLEDIGMRRAEIPERAKQRARQSVQPRQAAAPKQGAARCRSVEMDHSWPAHA</sequence>
<organism evidence="3 4">
    <name type="scientific">Rhodovibrio salinarum</name>
    <dbReference type="NCBI Taxonomy" id="1087"/>
    <lineage>
        <taxon>Bacteria</taxon>
        <taxon>Pseudomonadati</taxon>
        <taxon>Pseudomonadota</taxon>
        <taxon>Alphaproteobacteria</taxon>
        <taxon>Rhodospirillales</taxon>
        <taxon>Rhodovibrionaceae</taxon>
        <taxon>Rhodovibrio</taxon>
    </lineage>
</organism>
<feature type="domain" description="YjiS-like" evidence="2">
    <location>
        <begin position="61"/>
        <end position="95"/>
    </location>
</feature>
<proteinExistence type="predicted"/>
<name>A0A934V2D4_9PROT</name>
<gene>
    <name evidence="3" type="ORF">CKO21_17495</name>
</gene>
<feature type="region of interest" description="Disordered" evidence="1">
    <location>
        <begin position="96"/>
        <end position="135"/>
    </location>
</feature>
<reference evidence="3" key="1">
    <citation type="submission" date="2017-08" db="EMBL/GenBank/DDBJ databases">
        <authorList>
            <person name="Imhoff J.F."/>
            <person name="Rahn T."/>
            <person name="Kuenzel S."/>
            <person name="Neulinger S.C."/>
        </authorList>
    </citation>
    <scope>NUCLEOTIDE SEQUENCE</scope>
    <source>
        <strain evidence="3">DSM 9154</strain>
    </source>
</reference>
<comment type="caution">
    <text evidence="3">The sequence shown here is derived from an EMBL/GenBank/DDBJ whole genome shotgun (WGS) entry which is preliminary data.</text>
</comment>
<dbReference type="Proteomes" id="UP000778970">
    <property type="component" value="Unassembled WGS sequence"/>
</dbReference>
<protein>
    <submittedName>
        <fullName evidence="3">DUF1127 domain-containing protein</fullName>
    </submittedName>
</protein>
<keyword evidence="4" id="KW-1185">Reference proteome</keyword>
<dbReference type="Pfam" id="PF06568">
    <property type="entry name" value="YjiS-like"/>
    <property type="match status" value="1"/>
</dbReference>
<evidence type="ECO:0000313" key="4">
    <source>
        <dbReference type="Proteomes" id="UP000778970"/>
    </source>
</evidence>
<accession>A0A934V2D4</accession>
<evidence type="ECO:0000259" key="2">
    <source>
        <dbReference type="Pfam" id="PF06568"/>
    </source>
</evidence>
<dbReference type="InterPro" id="IPR009506">
    <property type="entry name" value="YjiS-like"/>
</dbReference>
<evidence type="ECO:0000313" key="3">
    <source>
        <dbReference type="EMBL" id="MBK1699041.1"/>
    </source>
</evidence>
<evidence type="ECO:0000256" key="1">
    <source>
        <dbReference type="SAM" id="MobiDB-lite"/>
    </source>
</evidence>
<dbReference type="AlphaFoldDB" id="A0A934V2D4"/>
<reference evidence="3" key="2">
    <citation type="journal article" date="2020" name="Microorganisms">
        <title>Osmotic Adaptation and Compatible Solute Biosynthesis of Phototrophic Bacteria as Revealed from Genome Analyses.</title>
        <authorList>
            <person name="Imhoff J.F."/>
            <person name="Rahn T."/>
            <person name="Kunzel S."/>
            <person name="Keller A."/>
            <person name="Neulinger S.C."/>
        </authorList>
    </citation>
    <scope>NUCLEOTIDE SEQUENCE</scope>
    <source>
        <strain evidence="3">DSM 9154</strain>
    </source>
</reference>
<dbReference type="RefSeq" id="WP_037256618.1">
    <property type="nucleotide sequence ID" value="NZ_NRRE01000033.1"/>
</dbReference>
<dbReference type="EMBL" id="NRRE01000033">
    <property type="protein sequence ID" value="MBK1699041.1"/>
    <property type="molecule type" value="Genomic_DNA"/>
</dbReference>